<comment type="caution">
    <text evidence="4">The sequence shown here is derived from an EMBL/GenBank/DDBJ whole genome shotgun (WGS) entry which is preliminary data.</text>
</comment>
<keyword evidence="7" id="KW-1185">Reference proteome</keyword>
<evidence type="ECO:0000313" key="6">
    <source>
        <dbReference type="Proteomes" id="UP000663842"/>
    </source>
</evidence>
<dbReference type="EMBL" id="CAJOBG010002834">
    <property type="protein sequence ID" value="CAF4030717.1"/>
    <property type="molecule type" value="Genomic_DNA"/>
</dbReference>
<dbReference type="Proteomes" id="UP000663866">
    <property type="component" value="Unassembled WGS sequence"/>
</dbReference>
<organism evidence="4 6">
    <name type="scientific">Rotaria magnacalcarata</name>
    <dbReference type="NCBI Taxonomy" id="392030"/>
    <lineage>
        <taxon>Eukaryota</taxon>
        <taxon>Metazoa</taxon>
        <taxon>Spiralia</taxon>
        <taxon>Gnathifera</taxon>
        <taxon>Rotifera</taxon>
        <taxon>Eurotatoria</taxon>
        <taxon>Bdelloidea</taxon>
        <taxon>Philodinida</taxon>
        <taxon>Philodinidae</taxon>
        <taxon>Rotaria</taxon>
    </lineage>
</organism>
<dbReference type="EMBL" id="CAJNRF010001891">
    <property type="protein sequence ID" value="CAF2030185.1"/>
    <property type="molecule type" value="Genomic_DNA"/>
</dbReference>
<proteinExistence type="predicted"/>
<evidence type="ECO:0000313" key="2">
    <source>
        <dbReference type="EMBL" id="CAF2030185.1"/>
    </source>
</evidence>
<keyword evidence="1" id="KW-0812">Transmembrane</keyword>
<evidence type="ECO:0000256" key="1">
    <source>
        <dbReference type="SAM" id="Phobius"/>
    </source>
</evidence>
<dbReference type="Proteomes" id="UP000663887">
    <property type="component" value="Unassembled WGS sequence"/>
</dbReference>
<reference evidence="4" key="1">
    <citation type="submission" date="2021-02" db="EMBL/GenBank/DDBJ databases">
        <authorList>
            <person name="Nowell W R."/>
        </authorList>
    </citation>
    <scope>NUCLEOTIDE SEQUENCE</scope>
</reference>
<dbReference type="EMBL" id="CAJOBF010000998">
    <property type="protein sequence ID" value="CAF3899016.1"/>
    <property type="molecule type" value="Genomic_DNA"/>
</dbReference>
<accession>A0A819HDB6</accession>
<feature type="transmembrane region" description="Helical" evidence="1">
    <location>
        <begin position="321"/>
        <end position="344"/>
    </location>
</feature>
<evidence type="ECO:0000313" key="4">
    <source>
        <dbReference type="EMBL" id="CAF3899016.1"/>
    </source>
</evidence>
<feature type="transmembrane region" description="Helical" evidence="1">
    <location>
        <begin position="292"/>
        <end position="309"/>
    </location>
</feature>
<name>A0A819HDB6_9BILA</name>
<dbReference type="AlphaFoldDB" id="A0A819HDB6"/>
<evidence type="ECO:0000313" key="5">
    <source>
        <dbReference type="EMBL" id="CAF4030717.1"/>
    </source>
</evidence>
<sequence length="357" mass="40844">MTLKSNWNIISDDENCRDSFLSDCDFYLSSPSKTPKERRTISALNHLSINQNEPPTRRSKTKTFEKQMFIPQTVQKEQHQSASRESIDSYIGMTTLLTNSTLCSKKDLADNHCQDLPFDGINKLTDWFQSCTLDENKFSKSCLWSNHKTNTQDAYSIDSPLSDVSCNSNPFLKSHSPSLLVQSSLTKTVFDQDKLWSRFHFISATIGHDLSIEHLNSASSDIFCTPTKQCSVKPSMLSFSPLQVVPCSLKKTTPLTKQESSSPLLTQCQFTESEISNKKEEITSRQQSSSRIFFTLIILAIGLVLGYLLKKSFSPYLILTWIYVICEKFIQITIAYFYLLYIYLQKVMKYFLSLIFI</sequence>
<evidence type="ECO:0000313" key="3">
    <source>
        <dbReference type="EMBL" id="CAF2081358.1"/>
    </source>
</evidence>
<gene>
    <name evidence="5" type="ORF">OVN521_LOCUS16782</name>
    <name evidence="4" type="ORF">UXM345_LOCUS10431</name>
    <name evidence="2" type="ORF">WKI299_LOCUS6497</name>
    <name evidence="3" type="ORF">XDN619_LOCUS14818</name>
</gene>
<protein>
    <submittedName>
        <fullName evidence="4">Uncharacterized protein</fullName>
    </submittedName>
</protein>
<keyword evidence="1" id="KW-0472">Membrane</keyword>
<dbReference type="Proteomes" id="UP000663842">
    <property type="component" value="Unassembled WGS sequence"/>
</dbReference>
<keyword evidence="1" id="KW-1133">Transmembrane helix</keyword>
<dbReference type="Proteomes" id="UP000663856">
    <property type="component" value="Unassembled WGS sequence"/>
</dbReference>
<evidence type="ECO:0000313" key="7">
    <source>
        <dbReference type="Proteomes" id="UP000663866"/>
    </source>
</evidence>
<dbReference type="EMBL" id="CAJNRG010005937">
    <property type="protein sequence ID" value="CAF2081358.1"/>
    <property type="molecule type" value="Genomic_DNA"/>
</dbReference>